<gene>
    <name evidence="1" type="ORF">H4R21_003952</name>
</gene>
<dbReference type="Proteomes" id="UP001140087">
    <property type="component" value="Unassembled WGS sequence"/>
</dbReference>
<accession>A0ACC1L140</accession>
<keyword evidence="2" id="KW-1185">Reference proteome</keyword>
<dbReference type="EMBL" id="JANBUN010001379">
    <property type="protein sequence ID" value="KAJ2798384.1"/>
    <property type="molecule type" value="Genomic_DNA"/>
</dbReference>
<organism evidence="1 2">
    <name type="scientific">Coemansia helicoidea</name>
    <dbReference type="NCBI Taxonomy" id="1286919"/>
    <lineage>
        <taxon>Eukaryota</taxon>
        <taxon>Fungi</taxon>
        <taxon>Fungi incertae sedis</taxon>
        <taxon>Zoopagomycota</taxon>
        <taxon>Kickxellomycotina</taxon>
        <taxon>Kickxellomycetes</taxon>
        <taxon>Kickxellales</taxon>
        <taxon>Kickxellaceae</taxon>
        <taxon>Coemansia</taxon>
    </lineage>
</organism>
<sequence>MDVEKDSDSISSADALVGGGAAPPADLERYVAGPLSAAAIFVIVAEAWERCAYYGAGVMYTVYLEEVLGCGVSQTVALVRASQLVSFLTPVLGAVVADQWLGRFTTILAFAAIYPIGLVLQTVSSAPFAVRGPFGLAGFCVSVFVFIALGAGGIKGNISSFMAEQIEPGVRPTATPGVYEDSRLTTERGFHYYYLAICVGTLLGIIVCPQIAAHSSYTLAYGVAIVFFAIAAAAFVGGTRRYTRAAPQGSALVKAWRCGRYAWARRRTVRGHWLDGALGAQGQEWDDEFVRGLQSSLRACKVFLFYPAYWMLDFNVADTFINQGLTMRRPHWLAPEQLNVVYNMALIIGIPLVDHLVLPFVRRRGLRVGPIVRIAIGFGFNVAALAYAAALQKVIYTRGPYYDFSGPGVPAGAINDISIWHQTVPYTLVGISEIFASVAGLEYAFTQAPAELRSTLSALNLATICGGTLGGIIVAPWSKDPTIVYVFAAEAAILGALTIIFYMCFRHYDEEPNDK</sequence>
<name>A0ACC1L140_9FUNG</name>
<comment type="caution">
    <text evidence="1">The sequence shown here is derived from an EMBL/GenBank/DDBJ whole genome shotgun (WGS) entry which is preliminary data.</text>
</comment>
<proteinExistence type="predicted"/>
<evidence type="ECO:0000313" key="1">
    <source>
        <dbReference type="EMBL" id="KAJ2798384.1"/>
    </source>
</evidence>
<protein>
    <submittedName>
        <fullName evidence="1">Uncharacterized protein</fullName>
    </submittedName>
</protein>
<reference evidence="1" key="1">
    <citation type="submission" date="2022-07" db="EMBL/GenBank/DDBJ databases">
        <title>Phylogenomic reconstructions and comparative analyses of Kickxellomycotina fungi.</title>
        <authorList>
            <person name="Reynolds N.K."/>
            <person name="Stajich J.E."/>
            <person name="Barry K."/>
            <person name="Grigoriev I.V."/>
            <person name="Crous P."/>
            <person name="Smith M.E."/>
        </authorList>
    </citation>
    <scope>NUCLEOTIDE SEQUENCE</scope>
    <source>
        <strain evidence="1">BCRC 34780</strain>
    </source>
</reference>
<evidence type="ECO:0000313" key="2">
    <source>
        <dbReference type="Proteomes" id="UP001140087"/>
    </source>
</evidence>